<name>A0A1B7MI03_9AGAM</name>
<dbReference type="GO" id="GO:0004674">
    <property type="term" value="F:protein serine/threonine kinase activity"/>
    <property type="evidence" value="ECO:0007669"/>
    <property type="project" value="TreeGrafter"/>
</dbReference>
<dbReference type="Proteomes" id="UP000092154">
    <property type="component" value="Unassembled WGS sequence"/>
</dbReference>
<dbReference type="InterPro" id="IPR011009">
    <property type="entry name" value="Kinase-like_dom_sf"/>
</dbReference>
<dbReference type="EMBL" id="KV449079">
    <property type="protein sequence ID" value="OAX32208.1"/>
    <property type="molecule type" value="Genomic_DNA"/>
</dbReference>
<evidence type="ECO:0000313" key="3">
    <source>
        <dbReference type="Proteomes" id="UP000092154"/>
    </source>
</evidence>
<dbReference type="OrthoDB" id="346907at2759"/>
<reference evidence="2 3" key="1">
    <citation type="submission" date="2016-06" db="EMBL/GenBank/DDBJ databases">
        <title>Comparative genomics of the ectomycorrhizal sister species Rhizopogon vinicolor and Rhizopogon vesiculosus (Basidiomycota: Boletales) reveals a divergence of the mating type B locus.</title>
        <authorList>
            <consortium name="DOE Joint Genome Institute"/>
            <person name="Mujic A.B."/>
            <person name="Kuo A."/>
            <person name="Tritt A."/>
            <person name="Lipzen A."/>
            <person name="Chen C."/>
            <person name="Johnson J."/>
            <person name="Sharma A."/>
            <person name="Barry K."/>
            <person name="Grigoriev I.V."/>
            <person name="Spatafora J.W."/>
        </authorList>
    </citation>
    <scope>NUCLEOTIDE SEQUENCE [LARGE SCALE GENOMIC DNA]</scope>
    <source>
        <strain evidence="2 3">AM-OR11-026</strain>
    </source>
</reference>
<gene>
    <name evidence="2" type="ORF">K503DRAFT_805402</name>
</gene>
<dbReference type="STRING" id="1314800.A0A1B7MI03"/>
<protein>
    <submittedName>
        <fullName evidence="2">Kinase-like protein</fullName>
    </submittedName>
</protein>
<dbReference type="PROSITE" id="PS00109">
    <property type="entry name" value="PROTEIN_KINASE_TYR"/>
    <property type="match status" value="1"/>
</dbReference>
<keyword evidence="3" id="KW-1185">Reference proteome</keyword>
<dbReference type="SUPFAM" id="SSF56112">
    <property type="entry name" value="Protein kinase-like (PK-like)"/>
    <property type="match status" value="1"/>
</dbReference>
<dbReference type="PANTHER" id="PTHR44329">
    <property type="entry name" value="SERINE/THREONINE-PROTEIN KINASE TNNI3K-RELATED"/>
    <property type="match status" value="1"/>
</dbReference>
<keyword evidence="2" id="KW-0808">Transferase</keyword>
<dbReference type="GO" id="GO:0005524">
    <property type="term" value="F:ATP binding"/>
    <property type="evidence" value="ECO:0007669"/>
    <property type="project" value="InterPro"/>
</dbReference>
<dbReference type="Gene3D" id="1.10.510.10">
    <property type="entry name" value="Transferase(Phosphotransferase) domain 1"/>
    <property type="match status" value="1"/>
</dbReference>
<dbReference type="Pfam" id="PF07714">
    <property type="entry name" value="PK_Tyr_Ser-Thr"/>
    <property type="match status" value="1"/>
</dbReference>
<dbReference type="InterPro" id="IPR051681">
    <property type="entry name" value="Ser/Thr_Kinases-Pseudokinases"/>
</dbReference>
<dbReference type="InterPro" id="IPR008266">
    <property type="entry name" value="Tyr_kinase_AS"/>
</dbReference>
<accession>A0A1B7MI03</accession>
<evidence type="ECO:0000259" key="1">
    <source>
        <dbReference type="PROSITE" id="PS50011"/>
    </source>
</evidence>
<dbReference type="PANTHER" id="PTHR44329:SF214">
    <property type="entry name" value="PROTEIN KINASE DOMAIN-CONTAINING PROTEIN"/>
    <property type="match status" value="1"/>
</dbReference>
<dbReference type="InterPro" id="IPR000719">
    <property type="entry name" value="Prot_kinase_dom"/>
</dbReference>
<dbReference type="InParanoid" id="A0A1B7MI03"/>
<sequence length="309" mass="33543">MGNCLSQKSVETNGTPHQLINFKIEPPIIPAKEVTKSGTFPSGTGGLGDVWKCSWSQQSGTCKVAVKSVRIPQSDDTQLVEKAGQRICREAYVWIGLKHNNILKFHGIVGGFGLLPALVSPWMENGSLDSYLRQHTNLSKVETLRMLRQIAAGLKYLHDEGVVHGDLTCTNVLISSDGELSLADFGLSMILAESQNSTFNSCHAGNVRWMAPEMLAMPEKGGVTMPTKAADIYSYGCIMLQLFSGQPPYSWLTQAMHVIAARVGGKEPFPAHRITSVEDGHKKHSLSCLSNVFGDRPDATGIVEFLGTS</sequence>
<dbReference type="AlphaFoldDB" id="A0A1B7MI03"/>
<feature type="domain" description="Protein kinase" evidence="1">
    <location>
        <begin position="36"/>
        <end position="309"/>
    </location>
</feature>
<keyword evidence="2" id="KW-0418">Kinase</keyword>
<proteinExistence type="predicted"/>
<dbReference type="InterPro" id="IPR001245">
    <property type="entry name" value="Ser-Thr/Tyr_kinase_cat_dom"/>
</dbReference>
<organism evidence="2 3">
    <name type="scientific">Rhizopogon vinicolor AM-OR11-026</name>
    <dbReference type="NCBI Taxonomy" id="1314800"/>
    <lineage>
        <taxon>Eukaryota</taxon>
        <taxon>Fungi</taxon>
        <taxon>Dikarya</taxon>
        <taxon>Basidiomycota</taxon>
        <taxon>Agaricomycotina</taxon>
        <taxon>Agaricomycetes</taxon>
        <taxon>Agaricomycetidae</taxon>
        <taxon>Boletales</taxon>
        <taxon>Suillineae</taxon>
        <taxon>Rhizopogonaceae</taxon>
        <taxon>Rhizopogon</taxon>
    </lineage>
</organism>
<evidence type="ECO:0000313" key="2">
    <source>
        <dbReference type="EMBL" id="OAX32208.1"/>
    </source>
</evidence>
<dbReference type="PROSITE" id="PS50011">
    <property type="entry name" value="PROTEIN_KINASE_DOM"/>
    <property type="match status" value="1"/>
</dbReference>